<keyword evidence="2" id="KW-0808">Transferase</keyword>
<dbReference type="AlphaFoldDB" id="A0A4Z1C9C8"/>
<dbReference type="Proteomes" id="UP000298325">
    <property type="component" value="Unassembled WGS sequence"/>
</dbReference>
<dbReference type="Gene3D" id="3.40.50.150">
    <property type="entry name" value="Vaccinia Virus protein VP39"/>
    <property type="match status" value="1"/>
</dbReference>
<name>A0A4Z1C9C8_9GAMM</name>
<accession>A0A4Z1C9C8</accession>
<evidence type="ECO:0000259" key="1">
    <source>
        <dbReference type="Pfam" id="PF05050"/>
    </source>
</evidence>
<dbReference type="OrthoDB" id="663022at2"/>
<dbReference type="SUPFAM" id="SSF53335">
    <property type="entry name" value="S-adenosyl-L-methionine-dependent methyltransferases"/>
    <property type="match status" value="1"/>
</dbReference>
<organism evidence="2 3">
    <name type="scientific">Marinobacter confluentis</name>
    <dbReference type="NCBI Taxonomy" id="1697557"/>
    <lineage>
        <taxon>Bacteria</taxon>
        <taxon>Pseudomonadati</taxon>
        <taxon>Pseudomonadota</taxon>
        <taxon>Gammaproteobacteria</taxon>
        <taxon>Pseudomonadales</taxon>
        <taxon>Marinobacteraceae</taxon>
        <taxon>Marinobacter</taxon>
    </lineage>
</organism>
<feature type="domain" description="Methyltransferase FkbM" evidence="1">
    <location>
        <begin position="105"/>
        <end position="268"/>
    </location>
</feature>
<gene>
    <name evidence="2" type="ORF">E5Q11_06625</name>
</gene>
<dbReference type="InterPro" id="IPR052514">
    <property type="entry name" value="SAM-dependent_MTase"/>
</dbReference>
<keyword evidence="2" id="KW-0489">Methyltransferase</keyword>
<dbReference type="EMBL" id="SRPF01000002">
    <property type="protein sequence ID" value="TGN39966.1"/>
    <property type="molecule type" value="Genomic_DNA"/>
</dbReference>
<comment type="caution">
    <text evidence="2">The sequence shown here is derived from an EMBL/GenBank/DDBJ whole genome shotgun (WGS) entry which is preliminary data.</text>
</comment>
<protein>
    <submittedName>
        <fullName evidence="2">FkbM family methyltransferase</fullName>
    </submittedName>
</protein>
<dbReference type="RefSeq" id="WP_135802630.1">
    <property type="nucleotide sequence ID" value="NZ_SRPF01000002.1"/>
</dbReference>
<dbReference type="GO" id="GO:0008168">
    <property type="term" value="F:methyltransferase activity"/>
    <property type="evidence" value="ECO:0007669"/>
    <property type="project" value="UniProtKB-KW"/>
</dbReference>
<dbReference type="InterPro" id="IPR029063">
    <property type="entry name" value="SAM-dependent_MTases_sf"/>
</dbReference>
<proteinExistence type="predicted"/>
<evidence type="ECO:0000313" key="3">
    <source>
        <dbReference type="Proteomes" id="UP000298325"/>
    </source>
</evidence>
<dbReference type="InterPro" id="IPR006342">
    <property type="entry name" value="FkbM_mtfrase"/>
</dbReference>
<dbReference type="Pfam" id="PF05050">
    <property type="entry name" value="Methyltransf_21"/>
    <property type="match status" value="1"/>
</dbReference>
<dbReference type="PANTHER" id="PTHR34203:SF13">
    <property type="entry name" value="EXPRESSED PROTEIN"/>
    <property type="match status" value="1"/>
</dbReference>
<keyword evidence="3" id="KW-1185">Reference proteome</keyword>
<dbReference type="GO" id="GO:0032259">
    <property type="term" value="P:methylation"/>
    <property type="evidence" value="ECO:0007669"/>
    <property type="project" value="UniProtKB-KW"/>
</dbReference>
<dbReference type="PANTHER" id="PTHR34203">
    <property type="entry name" value="METHYLTRANSFERASE, FKBM FAMILY PROTEIN"/>
    <property type="match status" value="1"/>
</dbReference>
<sequence length="313" mass="35200">MSNLKILKKLYKSGGIKKPDYIQQASSMHQILFDYSDFIKETDIREINISNEGVIFDIGDDRIKMIAPRDENRVAPIEILNFDSYEPTESKIMDALSAKASSILDVGANIGWFSLRFAKQAPEAHIYAFEPIPKSFTFLLSNVSLNQLGSRISCFNYGLSDTSGSVDFYVAPTSNTNASLKNVAADANAKPVKSLILTLDDWCANYSVAPDVIKCDVEGAELLVFRGGEKTIERYTPIIFTELLRKWSKSFSYHPNDLLDYFDNLGYSCFAISGSGCRILGKISDKTSETNYIFLHKEKHSKQIQFVENFHEN</sequence>
<reference evidence="2 3" key="1">
    <citation type="submission" date="2019-04" db="EMBL/GenBank/DDBJ databases">
        <authorList>
            <person name="Park S."/>
            <person name="Yoon J.-H."/>
        </authorList>
    </citation>
    <scope>NUCLEOTIDE SEQUENCE [LARGE SCALE GENOMIC DNA]</scope>
    <source>
        <strain evidence="2 3">HJM-18</strain>
    </source>
</reference>
<evidence type="ECO:0000313" key="2">
    <source>
        <dbReference type="EMBL" id="TGN39966.1"/>
    </source>
</evidence>
<dbReference type="NCBIfam" id="TIGR01444">
    <property type="entry name" value="fkbM_fam"/>
    <property type="match status" value="1"/>
</dbReference>